<dbReference type="HOGENOM" id="CLU_045518_1_2_6"/>
<name>A0A0C5VSW6_9GAMM</name>
<dbReference type="Proteomes" id="UP000032266">
    <property type="component" value="Chromosome"/>
</dbReference>
<reference evidence="8 9" key="1">
    <citation type="submission" date="2014-01" db="EMBL/GenBank/DDBJ databases">
        <title>Full genme sequencing of cellulolytic bacterium Gynuella sunshinyii YC6258T gen. nov., sp. nov.</title>
        <authorList>
            <person name="Khan H."/>
            <person name="Chung E.J."/>
            <person name="Chung Y.R."/>
        </authorList>
    </citation>
    <scope>NUCLEOTIDE SEQUENCE [LARGE SCALE GENOMIC DNA]</scope>
    <source>
        <strain evidence="8 9">YC6258</strain>
    </source>
</reference>
<dbReference type="AlphaFoldDB" id="A0A0C5VSW6"/>
<dbReference type="GO" id="GO:0008831">
    <property type="term" value="F:dTDP-4-dehydrorhamnose reductase activity"/>
    <property type="evidence" value="ECO:0007669"/>
    <property type="project" value="UniProtKB-EC"/>
</dbReference>
<evidence type="ECO:0000313" key="8">
    <source>
        <dbReference type="EMBL" id="AJQ96438.1"/>
    </source>
</evidence>
<evidence type="ECO:0000256" key="3">
    <source>
        <dbReference type="ARBA" id="ARBA00012929"/>
    </source>
</evidence>
<dbReference type="InterPro" id="IPR005913">
    <property type="entry name" value="dTDP_dehydrorham_reduct"/>
</dbReference>
<evidence type="ECO:0000313" key="9">
    <source>
        <dbReference type="Proteomes" id="UP000032266"/>
    </source>
</evidence>
<dbReference type="Pfam" id="PF04321">
    <property type="entry name" value="RmlD_sub_bind"/>
    <property type="match status" value="1"/>
</dbReference>
<feature type="domain" description="RmlD-like substrate binding" evidence="7">
    <location>
        <begin position="1"/>
        <end position="287"/>
    </location>
</feature>
<sequence length="294" mass="33371">MKYLITGADGQLGRAVKSYARFRGYETLAMEFSQLDICAVDQVLRVVKEYQPDFVINCAAYTKIQSAELETERCLAVNADAVRVLATVCKQFDVELIHLSSDHVFSGTKVGQYYEDDEPDPVSVYGRSKLLGEQYLRSEWAKHVIVRSSWVFGEYGNNFFSRLLDATKSNNELRVPADQHGCPTYSHDLAVVLIAISEQLSCKTTDRLWGTYHYCGYDSTTWHKLALYILQENSRFTDTVPVSVVPVAGEENYQRPNSVLNCQKILNSFGVKQRPWKNGILKSLKAYYVDQVVD</sequence>
<dbReference type="EC" id="1.1.1.133" evidence="3 6"/>
<evidence type="ECO:0000256" key="1">
    <source>
        <dbReference type="ARBA" id="ARBA00004781"/>
    </source>
</evidence>
<dbReference type="Gene3D" id="3.40.50.720">
    <property type="entry name" value="NAD(P)-binding Rossmann-like Domain"/>
    <property type="match status" value="1"/>
</dbReference>
<comment type="catalytic activity">
    <reaction evidence="5 6">
        <text>dTDP-beta-L-rhamnose + NADP(+) = dTDP-4-dehydro-beta-L-rhamnose + NADPH + H(+)</text>
        <dbReference type="Rhea" id="RHEA:21796"/>
        <dbReference type="ChEBI" id="CHEBI:15378"/>
        <dbReference type="ChEBI" id="CHEBI:57510"/>
        <dbReference type="ChEBI" id="CHEBI:57783"/>
        <dbReference type="ChEBI" id="CHEBI:58349"/>
        <dbReference type="ChEBI" id="CHEBI:62830"/>
        <dbReference type="EC" id="1.1.1.133"/>
    </reaction>
</comment>
<dbReference type="OrthoDB" id="9803892at2"/>
<evidence type="ECO:0000259" key="7">
    <source>
        <dbReference type="Pfam" id="PF04321"/>
    </source>
</evidence>
<dbReference type="KEGG" id="gsn:YC6258_04406"/>
<dbReference type="NCBIfam" id="TIGR01214">
    <property type="entry name" value="rmlD"/>
    <property type="match status" value="1"/>
</dbReference>
<comment type="pathway">
    <text evidence="1 6">Carbohydrate biosynthesis; dTDP-L-rhamnose biosynthesis.</text>
</comment>
<evidence type="ECO:0000256" key="2">
    <source>
        <dbReference type="ARBA" id="ARBA00010944"/>
    </source>
</evidence>
<evidence type="ECO:0000256" key="6">
    <source>
        <dbReference type="RuleBase" id="RU364082"/>
    </source>
</evidence>
<dbReference type="CDD" id="cd05254">
    <property type="entry name" value="dTDP_HR_like_SDR_e"/>
    <property type="match status" value="1"/>
</dbReference>
<dbReference type="PANTHER" id="PTHR10491:SF4">
    <property type="entry name" value="METHIONINE ADENOSYLTRANSFERASE 2 SUBUNIT BETA"/>
    <property type="match status" value="1"/>
</dbReference>
<evidence type="ECO:0000256" key="4">
    <source>
        <dbReference type="ARBA" id="ARBA00017099"/>
    </source>
</evidence>
<dbReference type="RefSeq" id="WP_044618441.1">
    <property type="nucleotide sequence ID" value="NZ_CP007142.1"/>
</dbReference>
<dbReference type="GO" id="GO:0019305">
    <property type="term" value="P:dTDP-rhamnose biosynthetic process"/>
    <property type="evidence" value="ECO:0007669"/>
    <property type="project" value="UniProtKB-UniPathway"/>
</dbReference>
<comment type="function">
    <text evidence="6">Catalyzes the reduction of dTDP-6-deoxy-L-lyxo-4-hexulose to yield dTDP-L-rhamnose.</text>
</comment>
<dbReference type="Gene3D" id="3.90.25.10">
    <property type="entry name" value="UDP-galactose 4-epimerase, domain 1"/>
    <property type="match status" value="1"/>
</dbReference>
<keyword evidence="6" id="KW-0521">NADP</keyword>
<accession>A0A0C5VSW6</accession>
<keyword evidence="6 8" id="KW-0560">Oxidoreductase</keyword>
<organism evidence="8 9">
    <name type="scientific">Gynuella sunshinyii YC6258</name>
    <dbReference type="NCBI Taxonomy" id="1445510"/>
    <lineage>
        <taxon>Bacteria</taxon>
        <taxon>Pseudomonadati</taxon>
        <taxon>Pseudomonadota</taxon>
        <taxon>Gammaproteobacteria</taxon>
        <taxon>Oceanospirillales</taxon>
        <taxon>Saccharospirillaceae</taxon>
        <taxon>Gynuella</taxon>
    </lineage>
</organism>
<dbReference type="EMBL" id="CP007142">
    <property type="protein sequence ID" value="AJQ96438.1"/>
    <property type="molecule type" value="Genomic_DNA"/>
</dbReference>
<keyword evidence="9" id="KW-1185">Reference proteome</keyword>
<comment type="similarity">
    <text evidence="2 6">Belongs to the dTDP-4-dehydrorhamnose reductase family.</text>
</comment>
<evidence type="ECO:0000256" key="5">
    <source>
        <dbReference type="ARBA" id="ARBA00048200"/>
    </source>
</evidence>
<dbReference type="InterPro" id="IPR036291">
    <property type="entry name" value="NAD(P)-bd_dom_sf"/>
</dbReference>
<proteinExistence type="inferred from homology"/>
<dbReference type="InterPro" id="IPR029903">
    <property type="entry name" value="RmlD-like-bd"/>
</dbReference>
<dbReference type="STRING" id="1445510.YC6258_04406"/>
<dbReference type="PATRIC" id="fig|1445510.3.peg.4370"/>
<dbReference type="UniPathway" id="UPA00124"/>
<dbReference type="UniPathway" id="UPA00281"/>
<dbReference type="PANTHER" id="PTHR10491">
    <property type="entry name" value="DTDP-4-DEHYDRORHAMNOSE REDUCTASE"/>
    <property type="match status" value="1"/>
</dbReference>
<gene>
    <name evidence="8" type="ORF">YC6258_04406</name>
</gene>
<comment type="cofactor">
    <cofactor evidence="6">
        <name>Mg(2+)</name>
        <dbReference type="ChEBI" id="CHEBI:18420"/>
    </cofactor>
    <text evidence="6">Binds 1 Mg(2+) ion per monomer.</text>
</comment>
<protein>
    <recommendedName>
        <fullName evidence="4 6">dTDP-4-dehydrorhamnose reductase</fullName>
        <ecNumber evidence="3 6">1.1.1.133</ecNumber>
    </recommendedName>
</protein>
<dbReference type="SUPFAM" id="SSF51735">
    <property type="entry name" value="NAD(P)-binding Rossmann-fold domains"/>
    <property type="match status" value="1"/>
</dbReference>
<dbReference type="GO" id="GO:0009243">
    <property type="term" value="P:O antigen biosynthetic process"/>
    <property type="evidence" value="ECO:0007669"/>
    <property type="project" value="UniProtKB-UniPathway"/>
</dbReference>